<sequence>MNFPQTEAKFVSHLGSQYCKEDWTEAIRTLFSANEDSIQALKNLHTVKAQHILSTATAAEPSGGSYHHSACAWFEKVAELKSRFTSNSRLLWVHAAVPLPDTTSQVDPSPQPVPFSSEAAHHTIKVPTLTDMLDIYIVVYLDDLLDVPIVIKTDASDYAIPEYCLLHVQTQSFTW</sequence>
<dbReference type="GeneID" id="64633488"/>
<evidence type="ECO:0000313" key="2">
    <source>
        <dbReference type="Proteomes" id="UP000807769"/>
    </source>
</evidence>
<keyword evidence="2" id="KW-1185">Reference proteome</keyword>
<reference evidence="1" key="1">
    <citation type="journal article" date="2020" name="New Phytol.">
        <title>Comparative genomics reveals dynamic genome evolution in host specialist ectomycorrhizal fungi.</title>
        <authorList>
            <person name="Lofgren L.A."/>
            <person name="Nguyen N.H."/>
            <person name="Vilgalys R."/>
            <person name="Ruytinx J."/>
            <person name="Liao H.L."/>
            <person name="Branco S."/>
            <person name="Kuo A."/>
            <person name="LaButti K."/>
            <person name="Lipzen A."/>
            <person name="Andreopoulos W."/>
            <person name="Pangilinan J."/>
            <person name="Riley R."/>
            <person name="Hundley H."/>
            <person name="Na H."/>
            <person name="Barry K."/>
            <person name="Grigoriev I.V."/>
            <person name="Stajich J.E."/>
            <person name="Kennedy P.G."/>
        </authorList>
    </citation>
    <scope>NUCLEOTIDE SEQUENCE</scope>
    <source>
        <strain evidence="1">MN1</strain>
    </source>
</reference>
<name>A0A9P7EJI7_9AGAM</name>
<protein>
    <submittedName>
        <fullName evidence="1">Uncharacterized protein</fullName>
    </submittedName>
</protein>
<dbReference type="Proteomes" id="UP000807769">
    <property type="component" value="Unassembled WGS sequence"/>
</dbReference>
<dbReference type="OrthoDB" id="2686102at2759"/>
<accession>A0A9P7EJI7</accession>
<proteinExistence type="predicted"/>
<dbReference type="AlphaFoldDB" id="A0A9P7EJI7"/>
<gene>
    <name evidence="1" type="ORF">BJ212DRAFT_1477014</name>
</gene>
<dbReference type="EMBL" id="JABBWG010000005">
    <property type="protein sequence ID" value="KAG1822594.1"/>
    <property type="molecule type" value="Genomic_DNA"/>
</dbReference>
<comment type="caution">
    <text evidence="1">The sequence shown here is derived from an EMBL/GenBank/DDBJ whole genome shotgun (WGS) entry which is preliminary data.</text>
</comment>
<organism evidence="1 2">
    <name type="scientific">Suillus subaureus</name>
    <dbReference type="NCBI Taxonomy" id="48587"/>
    <lineage>
        <taxon>Eukaryota</taxon>
        <taxon>Fungi</taxon>
        <taxon>Dikarya</taxon>
        <taxon>Basidiomycota</taxon>
        <taxon>Agaricomycotina</taxon>
        <taxon>Agaricomycetes</taxon>
        <taxon>Agaricomycetidae</taxon>
        <taxon>Boletales</taxon>
        <taxon>Suillineae</taxon>
        <taxon>Suillaceae</taxon>
        <taxon>Suillus</taxon>
    </lineage>
</organism>
<dbReference type="RefSeq" id="XP_041197000.1">
    <property type="nucleotide sequence ID" value="XM_041339472.1"/>
</dbReference>
<evidence type="ECO:0000313" key="1">
    <source>
        <dbReference type="EMBL" id="KAG1822594.1"/>
    </source>
</evidence>